<evidence type="ECO:0000313" key="2">
    <source>
        <dbReference type="EMBL" id="OES43915.1"/>
    </source>
</evidence>
<evidence type="ECO:0008006" key="4">
    <source>
        <dbReference type="Google" id="ProtNLM"/>
    </source>
</evidence>
<sequence>MKKPTGPLLYIGQPHFQPVKPVMQEVAKAGAIEPQPTEEVKQEAEKTDSASAPGRLKPFREMGTTEKVIYLAKRRIPVPCRFDWSDSSVRGTIEKFDGAHVWVLDEESHETVQVPIAEIVHIRLAGT</sequence>
<dbReference type="OrthoDB" id="2968468at2"/>
<feature type="region of interest" description="Disordered" evidence="1">
    <location>
        <begin position="30"/>
        <end position="58"/>
    </location>
</feature>
<evidence type="ECO:0000256" key="1">
    <source>
        <dbReference type="SAM" id="MobiDB-lite"/>
    </source>
</evidence>
<accession>A0A1E7DLN5</accession>
<dbReference type="AlphaFoldDB" id="A0A1E7DLN5"/>
<evidence type="ECO:0000313" key="3">
    <source>
        <dbReference type="Proteomes" id="UP000095658"/>
    </source>
</evidence>
<protein>
    <recommendedName>
        <fullName evidence="4">Spore coat protein CotO</fullName>
    </recommendedName>
</protein>
<dbReference type="EMBL" id="MAMP01000024">
    <property type="protein sequence ID" value="OES43915.1"/>
    <property type="molecule type" value="Genomic_DNA"/>
</dbReference>
<gene>
    <name evidence="2" type="ORF">BA724_12555</name>
</gene>
<dbReference type="STRING" id="1714016.BA724_12555"/>
<comment type="caution">
    <text evidence="2">The sequence shown here is derived from an EMBL/GenBank/DDBJ whole genome shotgun (WGS) entry which is preliminary data.</text>
</comment>
<keyword evidence="3" id="KW-1185">Reference proteome</keyword>
<proteinExistence type="predicted"/>
<dbReference type="RefSeq" id="WP_069939693.1">
    <property type="nucleotide sequence ID" value="NZ_MAMP01000024.1"/>
</dbReference>
<dbReference type="Proteomes" id="UP000095658">
    <property type="component" value="Unassembled WGS sequence"/>
</dbReference>
<feature type="compositionally biased region" description="Basic and acidic residues" evidence="1">
    <location>
        <begin position="38"/>
        <end position="48"/>
    </location>
</feature>
<organism evidence="2 3">
    <name type="scientific">Domibacillus iocasae</name>
    <dbReference type="NCBI Taxonomy" id="1714016"/>
    <lineage>
        <taxon>Bacteria</taxon>
        <taxon>Bacillati</taxon>
        <taxon>Bacillota</taxon>
        <taxon>Bacilli</taxon>
        <taxon>Bacillales</taxon>
        <taxon>Bacillaceae</taxon>
        <taxon>Domibacillus</taxon>
    </lineage>
</organism>
<name>A0A1E7DLN5_9BACI</name>
<reference evidence="2 3" key="1">
    <citation type="submission" date="2016-06" db="EMBL/GenBank/DDBJ databases">
        <title>Domibacillus iocasae genome sequencing.</title>
        <authorList>
            <person name="Verma A."/>
            <person name="Pal Y."/>
            <person name="Ojha A.K."/>
            <person name="Krishnamurthi S."/>
        </authorList>
    </citation>
    <scope>NUCLEOTIDE SEQUENCE [LARGE SCALE GENOMIC DNA]</scope>
    <source>
        <strain evidence="2 3">DSM 29979</strain>
    </source>
</reference>